<dbReference type="Proteomes" id="UP001611075">
    <property type="component" value="Unassembled WGS sequence"/>
</dbReference>
<reference evidence="2 3" key="1">
    <citation type="submission" date="2024-10" db="EMBL/GenBank/DDBJ databases">
        <title>The Natural Products Discovery Center: Release of the First 8490 Sequenced Strains for Exploring Actinobacteria Biosynthetic Diversity.</title>
        <authorList>
            <person name="Kalkreuter E."/>
            <person name="Kautsar S.A."/>
            <person name="Yang D."/>
            <person name="Bader C.D."/>
            <person name="Teijaro C.N."/>
            <person name="Fluegel L."/>
            <person name="Davis C.M."/>
            <person name="Simpson J.R."/>
            <person name="Lauterbach L."/>
            <person name="Steele A.D."/>
            <person name="Gui C."/>
            <person name="Meng S."/>
            <person name="Li G."/>
            <person name="Viehrig K."/>
            <person name="Ye F."/>
            <person name="Su P."/>
            <person name="Kiefer A.F."/>
            <person name="Nichols A."/>
            <person name="Cepeda A.J."/>
            <person name="Yan W."/>
            <person name="Fan B."/>
            <person name="Jiang Y."/>
            <person name="Adhikari A."/>
            <person name="Zheng C.-J."/>
            <person name="Schuster L."/>
            <person name="Cowan T.M."/>
            <person name="Smanski M.J."/>
            <person name="Chevrette M.G."/>
            <person name="De Carvalho L.P.S."/>
            <person name="Shen B."/>
        </authorList>
    </citation>
    <scope>NUCLEOTIDE SEQUENCE [LARGE SCALE GENOMIC DNA]</scope>
    <source>
        <strain evidence="2 3">NPDC021253</strain>
    </source>
</reference>
<proteinExistence type="predicted"/>
<evidence type="ECO:0000313" key="2">
    <source>
        <dbReference type="EMBL" id="MFI0797020.1"/>
    </source>
</evidence>
<name>A0ABW7SVC5_9ACTN</name>
<keyword evidence="3" id="KW-1185">Reference proteome</keyword>
<evidence type="ECO:0000256" key="1">
    <source>
        <dbReference type="SAM" id="MobiDB-lite"/>
    </source>
</evidence>
<dbReference type="RefSeq" id="WP_396685660.1">
    <property type="nucleotide sequence ID" value="NZ_JBIRPU010000041.1"/>
</dbReference>
<organism evidence="2 3">
    <name type="scientific">Micromonospora rubida</name>
    <dbReference type="NCBI Taxonomy" id="2697657"/>
    <lineage>
        <taxon>Bacteria</taxon>
        <taxon>Bacillati</taxon>
        <taxon>Actinomycetota</taxon>
        <taxon>Actinomycetes</taxon>
        <taxon>Micromonosporales</taxon>
        <taxon>Micromonosporaceae</taxon>
        <taxon>Micromonospora</taxon>
    </lineage>
</organism>
<evidence type="ECO:0000313" key="3">
    <source>
        <dbReference type="Proteomes" id="UP001611075"/>
    </source>
</evidence>
<dbReference type="EMBL" id="JBIRPU010000041">
    <property type="protein sequence ID" value="MFI0797020.1"/>
    <property type="molecule type" value="Genomic_DNA"/>
</dbReference>
<sequence>MNADKSRRAPRPPTAAAKRAPVRRPRKLARPELDAGPQRDVRDLLYDLREKAGRPALEDLEKRIAGDDRLDGSPKKDVIHQIISQGGPAALDDVRAVALVLALACGEDKYKIVDRVTQLMHSFDRPSGPSRDESSDSTSAPEPPPAADMTAVVVARPETGEAPGHLFVADWVPMLGDDVAFTLTGIIESVHVEVPLLTDWFTAELARRSAFDIPGDDVKKQVLRPVRMAKGRSERLGPELVRLARAAYAARYTDAEIRTILNRTLSFKVNGLLSSADHPGYPHPLDLGEMAAFTFGYAEKDLIELGFDAGRGRGGVRAYVPREILLNSPKLMEIGTLLAPAASSASARLYRACQSAQDFSFIGLADQRHLWTHFVLPQAFARYPFDAVIVEAGSIRAFGLP</sequence>
<feature type="region of interest" description="Disordered" evidence="1">
    <location>
        <begin position="1"/>
        <end position="40"/>
    </location>
</feature>
<feature type="region of interest" description="Disordered" evidence="1">
    <location>
        <begin position="122"/>
        <end position="147"/>
    </location>
</feature>
<gene>
    <name evidence="2" type="ORF">ACH4OY_30710</name>
</gene>
<accession>A0ABW7SVC5</accession>
<feature type="compositionally biased region" description="Basic and acidic residues" evidence="1">
    <location>
        <begin position="29"/>
        <end position="40"/>
    </location>
</feature>
<protein>
    <submittedName>
        <fullName evidence="2">Uncharacterized protein</fullName>
    </submittedName>
</protein>
<comment type="caution">
    <text evidence="2">The sequence shown here is derived from an EMBL/GenBank/DDBJ whole genome shotgun (WGS) entry which is preliminary data.</text>
</comment>